<evidence type="ECO:0000259" key="1">
    <source>
        <dbReference type="PROSITE" id="PS50995"/>
    </source>
</evidence>
<dbReference type="Pfam" id="PF12802">
    <property type="entry name" value="MarR_2"/>
    <property type="match status" value="1"/>
</dbReference>
<dbReference type="InterPro" id="IPR036388">
    <property type="entry name" value="WH-like_DNA-bd_sf"/>
</dbReference>
<dbReference type="AlphaFoldDB" id="A0A438AKP5"/>
<sequence>MASDLDSNASSEMDSRAYLAVSVARPPRHADQTGVLIRRLWQRTRETFARQCRDFGVTPEQFNLMLLVRDTPGILQAGLAERAALDQATTGQIIARLTGRGLLARTRNPRDTRSWQVTLTPDGQELIEELLPLSLQASEDFLSPLSAEERDALFSLSHKILEGSAPAR</sequence>
<dbReference type="Proteomes" id="UP000285908">
    <property type="component" value="Unassembled WGS sequence"/>
</dbReference>
<dbReference type="GO" id="GO:0003700">
    <property type="term" value="F:DNA-binding transcription factor activity"/>
    <property type="evidence" value="ECO:0007669"/>
    <property type="project" value="InterPro"/>
</dbReference>
<dbReference type="PROSITE" id="PS50995">
    <property type="entry name" value="HTH_MARR_2"/>
    <property type="match status" value="1"/>
</dbReference>
<dbReference type="PRINTS" id="PR00598">
    <property type="entry name" value="HTHMARR"/>
</dbReference>
<dbReference type="PANTHER" id="PTHR33164:SF95">
    <property type="entry name" value="TRANSCRIPTIONAL REGULATOR"/>
    <property type="match status" value="1"/>
</dbReference>
<reference evidence="2 3" key="1">
    <citation type="submission" date="2018-11" db="EMBL/GenBank/DDBJ databases">
        <title>Mesobaculum littorinae gen. nov., sp. nov., isolated from Littorina scabra that represents a novel genus of the order Rhodobacteraceae.</title>
        <authorList>
            <person name="Li F."/>
        </authorList>
    </citation>
    <scope>NUCLEOTIDE SEQUENCE [LARGE SCALE GENOMIC DNA]</scope>
    <source>
        <strain evidence="2 3">M0103</strain>
    </source>
</reference>
<dbReference type="EMBL" id="RQXX01000001">
    <property type="protein sequence ID" value="RVV99252.1"/>
    <property type="molecule type" value="Genomic_DNA"/>
</dbReference>
<evidence type="ECO:0000313" key="2">
    <source>
        <dbReference type="EMBL" id="RVV99252.1"/>
    </source>
</evidence>
<protein>
    <submittedName>
        <fullName evidence="2">MarR family transcriptional regulator</fullName>
    </submittedName>
</protein>
<dbReference type="InterPro" id="IPR000835">
    <property type="entry name" value="HTH_MarR-typ"/>
</dbReference>
<accession>A0A438AKP5</accession>
<gene>
    <name evidence="2" type="ORF">EKE94_00710</name>
</gene>
<dbReference type="Gene3D" id="1.10.10.10">
    <property type="entry name" value="Winged helix-like DNA-binding domain superfamily/Winged helix DNA-binding domain"/>
    <property type="match status" value="1"/>
</dbReference>
<keyword evidence="3" id="KW-1185">Reference proteome</keyword>
<dbReference type="InterPro" id="IPR039422">
    <property type="entry name" value="MarR/SlyA-like"/>
</dbReference>
<proteinExistence type="predicted"/>
<dbReference type="SMART" id="SM00347">
    <property type="entry name" value="HTH_MARR"/>
    <property type="match status" value="1"/>
</dbReference>
<dbReference type="GO" id="GO:0006950">
    <property type="term" value="P:response to stress"/>
    <property type="evidence" value="ECO:0007669"/>
    <property type="project" value="TreeGrafter"/>
</dbReference>
<dbReference type="OrthoDB" id="7349109at2"/>
<name>A0A438AKP5_9RHOB</name>
<dbReference type="InterPro" id="IPR036390">
    <property type="entry name" value="WH_DNA-bd_sf"/>
</dbReference>
<evidence type="ECO:0000313" key="3">
    <source>
        <dbReference type="Proteomes" id="UP000285908"/>
    </source>
</evidence>
<dbReference type="PANTHER" id="PTHR33164">
    <property type="entry name" value="TRANSCRIPTIONAL REGULATOR, MARR FAMILY"/>
    <property type="match status" value="1"/>
</dbReference>
<comment type="caution">
    <text evidence="2">The sequence shown here is derived from an EMBL/GenBank/DDBJ whole genome shotgun (WGS) entry which is preliminary data.</text>
</comment>
<organism evidence="2 3">
    <name type="scientific">Mesobaculum littorinae</name>
    <dbReference type="NCBI Taxonomy" id="2486419"/>
    <lineage>
        <taxon>Bacteria</taxon>
        <taxon>Pseudomonadati</taxon>
        <taxon>Pseudomonadota</taxon>
        <taxon>Alphaproteobacteria</taxon>
        <taxon>Rhodobacterales</taxon>
        <taxon>Roseobacteraceae</taxon>
        <taxon>Mesobaculum</taxon>
    </lineage>
</organism>
<dbReference type="RefSeq" id="WP_127904693.1">
    <property type="nucleotide sequence ID" value="NZ_RQXX01000001.1"/>
</dbReference>
<dbReference type="SUPFAM" id="SSF46785">
    <property type="entry name" value="Winged helix' DNA-binding domain"/>
    <property type="match status" value="1"/>
</dbReference>
<feature type="domain" description="HTH marR-type" evidence="1">
    <location>
        <begin position="30"/>
        <end position="162"/>
    </location>
</feature>